<organism evidence="1 2">
    <name type="scientific">Streptococcus gallolyticus</name>
    <dbReference type="NCBI Taxonomy" id="315405"/>
    <lineage>
        <taxon>Bacteria</taxon>
        <taxon>Bacillati</taxon>
        <taxon>Bacillota</taxon>
        <taxon>Bacilli</taxon>
        <taxon>Lactobacillales</taxon>
        <taxon>Streptococcaceae</taxon>
        <taxon>Streptococcus</taxon>
    </lineage>
</organism>
<dbReference type="EMBL" id="LS483409">
    <property type="protein sequence ID" value="SQG80522.1"/>
    <property type="molecule type" value="Genomic_DNA"/>
</dbReference>
<accession>A0AA94SAS0</accession>
<dbReference type="Proteomes" id="UP000249013">
    <property type="component" value="Chromosome 1"/>
</dbReference>
<dbReference type="RefSeq" id="WP_077497810.1">
    <property type="nucleotide sequence ID" value="NZ_LS483409.1"/>
</dbReference>
<proteinExistence type="predicted"/>
<gene>
    <name evidence="1" type="ORF">NCTC13773_02354</name>
</gene>
<protein>
    <submittedName>
        <fullName evidence="1">Uncharacterized protein</fullName>
    </submittedName>
</protein>
<dbReference type="InterPro" id="IPR025387">
    <property type="entry name" value="DUF4299"/>
</dbReference>
<dbReference type="AlphaFoldDB" id="A0AA94SAS0"/>
<dbReference type="Pfam" id="PF14132">
    <property type="entry name" value="DUF4299"/>
    <property type="match status" value="1"/>
</dbReference>
<reference evidence="1 2" key="1">
    <citation type="submission" date="2018-06" db="EMBL/GenBank/DDBJ databases">
        <authorList>
            <consortium name="Pathogen Informatics"/>
            <person name="Doyle S."/>
        </authorList>
    </citation>
    <scope>NUCLEOTIDE SEQUENCE [LARGE SCALE GENOMIC DNA]</scope>
    <source>
        <strain evidence="1 2">NCTC13773</strain>
    </source>
</reference>
<evidence type="ECO:0000313" key="1">
    <source>
        <dbReference type="EMBL" id="SQG80522.1"/>
    </source>
</evidence>
<name>A0AA94SAS0_9STRE</name>
<sequence>MESIIFTTSSDKVLTIGDLLQNELFECISVAAKDTQTTPNQDSKISLFQSILFAVKGKSTFGFRLSYENSKYQLSISELATPSDWTGALMFLKMLLVILEVNTVQSQGKTFTHDSILDYHFTSVLLKAIGKLVKELQVHSGVQLSGIRRPIFINQNYFGQIINVPDDQLLLDSYDKRLGLTQQINAYFSEQQVFKIEQNNDEFILPVNYLNSEALTVLPAIPELTIQHQQQYQGKKMLTPRLFIMDAKGKKLADIGYEEFLASLTDGIFMVDAKSVAVKPLSKEKLKNLQ</sequence>
<evidence type="ECO:0000313" key="2">
    <source>
        <dbReference type="Proteomes" id="UP000249013"/>
    </source>
</evidence>